<dbReference type="Gene3D" id="3.40.50.300">
    <property type="entry name" value="P-loop containing nucleotide triphosphate hydrolases"/>
    <property type="match status" value="2"/>
</dbReference>
<evidence type="ECO:0000259" key="2">
    <source>
        <dbReference type="Pfam" id="PF13476"/>
    </source>
</evidence>
<feature type="coiled-coil region" evidence="1">
    <location>
        <begin position="202"/>
        <end position="253"/>
    </location>
</feature>
<gene>
    <name evidence="3" type="ORF">LCPAC304_00980</name>
</gene>
<feature type="coiled-coil region" evidence="1">
    <location>
        <begin position="603"/>
        <end position="630"/>
    </location>
</feature>
<evidence type="ECO:0000256" key="1">
    <source>
        <dbReference type="SAM" id="Coils"/>
    </source>
</evidence>
<dbReference type="PANTHER" id="PTHR32114:SF2">
    <property type="entry name" value="ABC TRANSPORTER ABCH.3"/>
    <property type="match status" value="1"/>
</dbReference>
<name>A0A481Z9E6_9VIRU</name>
<accession>A0A481Z9E6</accession>
<dbReference type="SUPFAM" id="SSF52540">
    <property type="entry name" value="P-loop containing nucleoside triphosphate hydrolases"/>
    <property type="match status" value="1"/>
</dbReference>
<reference evidence="3" key="1">
    <citation type="journal article" date="2019" name="MBio">
        <title>Virus Genomes from Deep Sea Sediments Expand the Ocean Megavirome and Support Independent Origins of Viral Gigantism.</title>
        <authorList>
            <person name="Backstrom D."/>
            <person name="Yutin N."/>
            <person name="Jorgensen S.L."/>
            <person name="Dharamshi J."/>
            <person name="Homa F."/>
            <person name="Zaremba-Niedwiedzka K."/>
            <person name="Spang A."/>
            <person name="Wolf Y.I."/>
            <person name="Koonin E.V."/>
            <person name="Ettema T.J."/>
        </authorList>
    </citation>
    <scope>NUCLEOTIDE SEQUENCE</scope>
</reference>
<organism evidence="3">
    <name type="scientific">Pithovirus LCPAC304</name>
    <dbReference type="NCBI Taxonomy" id="2506594"/>
    <lineage>
        <taxon>Viruses</taxon>
        <taxon>Pithoviruses</taxon>
    </lineage>
</organism>
<dbReference type="GO" id="GO:0006302">
    <property type="term" value="P:double-strand break repair"/>
    <property type="evidence" value="ECO:0007669"/>
    <property type="project" value="InterPro"/>
</dbReference>
<evidence type="ECO:0000313" key="3">
    <source>
        <dbReference type="EMBL" id="QBK91760.1"/>
    </source>
</evidence>
<feature type="domain" description="Rad50/SbcC-type AAA" evidence="2">
    <location>
        <begin position="3"/>
        <end position="247"/>
    </location>
</feature>
<proteinExistence type="predicted"/>
<dbReference type="PANTHER" id="PTHR32114">
    <property type="entry name" value="ABC TRANSPORTER ABCH.3"/>
    <property type="match status" value="1"/>
</dbReference>
<sequence>MEIEINGFKCYSKTSFQFSGGVTLLKGCSGAGKSTILQAITWCLFGGMRGVDRNRGSRKSKLNVTLRIEVGGKKCEIYRQKRPNLLTFRAGRLEQIDQVAQTQINDIFGSEEMWKLCCYLEQSLTNPLFRGSASEKMFLLNKVAFNESDPTPYIRKIEGLLKEEKIRFQVLQEAFTRECTDFSEFIKTQDINPDDGKSEEAMEVLLQEKRTLESDITCLRERDIRHHQSVAAIQILEEQIKNMEEKLSSFPKEEILPEQLTQLRNTIDLLQSLKYITEEMERMDVGIAALRSEYMKFTDVDVCTVKTLCETQATLDRYHKYLQKAQQCDIEYTTEKIENQKEFLRCLFKIQPALQTHTKVLAMYEQISALPIYDVDESTVKTQEEKIYELKRGSNVLNCPQCGQHLIYKEKSLEACDHAPSTEKELKQANEVLFRLNQHLSSRKQREQLIEQFEKLKTTYTEEIQTITAEELGVLGESSTQQLNASEIDAFKKQLHVLHSIDVVECPKEDIERLRRGVAKQKALDLFETKKREGEKLTERYNQYVEKCKGDDDVEKVPVFQKQLQTLQTQRSLRMDITQSLERATSSKAEHMNRLDYGIVLEVQQKETRLNEVRDIVEKARVTNEAVRRQTSLQTQREFIVEAQEKVYHLERLKGIAVEVECKVLQQTVDSINSTINILAENIFDEPIRVELKLYRRLKTKKTIKPGVNVEIRYKGGVYENPNEISGGEQDRLSLLLTLAMNRLSGSPLIMLDETFSSLDEGIKEHCLRAVRSATSGKTVICVDHSGVEGYYDQVLQIGPE</sequence>
<dbReference type="InterPro" id="IPR027417">
    <property type="entry name" value="P-loop_NTPase"/>
</dbReference>
<dbReference type="EMBL" id="MK500565">
    <property type="protein sequence ID" value="QBK91760.1"/>
    <property type="molecule type" value="Genomic_DNA"/>
</dbReference>
<dbReference type="InterPro" id="IPR038729">
    <property type="entry name" value="Rad50/SbcC_AAA"/>
</dbReference>
<keyword evidence="1" id="KW-0175">Coiled coil</keyword>
<dbReference type="Pfam" id="PF13476">
    <property type="entry name" value="AAA_23"/>
    <property type="match status" value="1"/>
</dbReference>
<protein>
    <submittedName>
        <fullName evidence="3">Chromosome segregation ATPase</fullName>
    </submittedName>
</protein>
<dbReference type="GO" id="GO:0016887">
    <property type="term" value="F:ATP hydrolysis activity"/>
    <property type="evidence" value="ECO:0007669"/>
    <property type="project" value="InterPro"/>
</dbReference>